<dbReference type="Proteomes" id="UP000218744">
    <property type="component" value="Unassembled WGS sequence"/>
</dbReference>
<dbReference type="AlphaFoldDB" id="A0A2A5SHS0"/>
<proteinExistence type="predicted"/>
<gene>
    <name evidence="1" type="ORF">RU90_GL002595</name>
</gene>
<evidence type="ECO:0000313" key="2">
    <source>
        <dbReference type="Proteomes" id="UP000218744"/>
    </source>
</evidence>
<reference evidence="1 2" key="1">
    <citation type="submission" date="2014-12" db="EMBL/GenBank/DDBJ databases">
        <title>Draft genome sequences of 10 type strains of Lactococcus.</title>
        <authorList>
            <person name="Sun Z."/>
            <person name="Zhong Z."/>
            <person name="Liu W."/>
            <person name="Zhang W."/>
            <person name="Zhang H."/>
        </authorList>
    </citation>
    <scope>NUCLEOTIDE SEQUENCE [LARGE SCALE GENOMIC DNA]</scope>
    <source>
        <strain evidence="1 2">DSM 20450</strain>
    </source>
</reference>
<sequence length="40" mass="4499">MSMTIEFTDKDTSIAEPFASCAIMDILVVSSVILENFYEH</sequence>
<dbReference type="EMBL" id="JXKA01000009">
    <property type="protein sequence ID" value="PCS12965.1"/>
    <property type="molecule type" value="Genomic_DNA"/>
</dbReference>
<comment type="caution">
    <text evidence="1">The sequence shown here is derived from an EMBL/GenBank/DDBJ whole genome shotgun (WGS) entry which is preliminary data.</text>
</comment>
<protein>
    <submittedName>
        <fullName evidence="1">Uncharacterized protein</fullName>
    </submittedName>
</protein>
<accession>A0A2A5SHS0</accession>
<organism evidence="1 2">
    <name type="scientific">Lactococcus lactis subsp. hordniae</name>
    <dbReference type="NCBI Taxonomy" id="203404"/>
    <lineage>
        <taxon>Bacteria</taxon>
        <taxon>Bacillati</taxon>
        <taxon>Bacillota</taxon>
        <taxon>Bacilli</taxon>
        <taxon>Lactobacillales</taxon>
        <taxon>Streptococcaceae</taxon>
        <taxon>Lactococcus</taxon>
    </lineage>
</organism>
<evidence type="ECO:0000313" key="1">
    <source>
        <dbReference type="EMBL" id="PCS12965.1"/>
    </source>
</evidence>
<name>A0A2A5SHS0_LACLH</name>